<feature type="chain" id="PRO_5045987621" evidence="3">
    <location>
        <begin position="40"/>
        <end position="263"/>
    </location>
</feature>
<keyword evidence="3" id="KW-0732">Signal</keyword>
<reference evidence="4 5" key="1">
    <citation type="submission" date="2024-01" db="EMBL/GenBank/DDBJ databases">
        <authorList>
            <person name="Allen C."/>
            <person name="Tagirdzhanova G."/>
        </authorList>
    </citation>
    <scope>NUCLEOTIDE SEQUENCE [LARGE SCALE GENOMIC DNA]</scope>
</reference>
<evidence type="ECO:0000256" key="1">
    <source>
        <dbReference type="SAM" id="MobiDB-lite"/>
    </source>
</evidence>
<feature type="region of interest" description="Disordered" evidence="1">
    <location>
        <begin position="243"/>
        <end position="263"/>
    </location>
</feature>
<proteinExistence type="predicted"/>
<evidence type="ECO:0000313" key="4">
    <source>
        <dbReference type="EMBL" id="CAK7234901.1"/>
    </source>
</evidence>
<protein>
    <submittedName>
        <fullName evidence="4">Uncharacterized protein</fullName>
    </submittedName>
</protein>
<dbReference type="EMBL" id="CAWUHD010000140">
    <property type="protein sequence ID" value="CAK7234901.1"/>
    <property type="molecule type" value="Genomic_DNA"/>
</dbReference>
<feature type="region of interest" description="Disordered" evidence="1">
    <location>
        <begin position="181"/>
        <end position="210"/>
    </location>
</feature>
<evidence type="ECO:0000256" key="2">
    <source>
        <dbReference type="SAM" id="Phobius"/>
    </source>
</evidence>
<evidence type="ECO:0000313" key="5">
    <source>
        <dbReference type="Proteomes" id="UP001642482"/>
    </source>
</evidence>
<comment type="caution">
    <text evidence="4">The sequence shown here is derived from an EMBL/GenBank/DDBJ whole genome shotgun (WGS) entry which is preliminary data.</text>
</comment>
<accession>A0ABP0CUC5</accession>
<feature type="compositionally biased region" description="Low complexity" evidence="1">
    <location>
        <begin position="189"/>
        <end position="210"/>
    </location>
</feature>
<organism evidence="4 5">
    <name type="scientific">Sporothrix eucalyptigena</name>
    <dbReference type="NCBI Taxonomy" id="1812306"/>
    <lineage>
        <taxon>Eukaryota</taxon>
        <taxon>Fungi</taxon>
        <taxon>Dikarya</taxon>
        <taxon>Ascomycota</taxon>
        <taxon>Pezizomycotina</taxon>
        <taxon>Sordariomycetes</taxon>
        <taxon>Sordariomycetidae</taxon>
        <taxon>Ophiostomatales</taxon>
        <taxon>Ophiostomataceae</taxon>
        <taxon>Sporothrix</taxon>
    </lineage>
</organism>
<keyword evidence="2" id="KW-0472">Membrane</keyword>
<feature type="signal peptide" evidence="3">
    <location>
        <begin position="1"/>
        <end position="39"/>
    </location>
</feature>
<keyword evidence="2" id="KW-1133">Transmembrane helix</keyword>
<feature type="transmembrane region" description="Helical" evidence="2">
    <location>
        <begin position="218"/>
        <end position="239"/>
    </location>
</feature>
<keyword evidence="5" id="KW-1185">Reference proteome</keyword>
<keyword evidence="2" id="KW-0812">Transmembrane</keyword>
<sequence length="263" mass="28194">MPSQQYNHGALQCHRRVSTISLLAAFLATITLGPTAVLADDDITPGVEIPSDHGPANTPIIGGTFTSSFSNITQGQTLNLTWTNIDSKYEPLSITARSINRTSDGRGNGFLVNIAPQLYNTSSFSWQIVPYPLTYMSTGLYEIEIRPAIWNLSSNEPGSLTVPLLARSSFFSIIGQTGSSGNNNGGSTGNAHGSGQFGQSTTGSITSTKSSRPHHLELALGLSLGLTTALVLAAVAFFARRRHQRKTSQDEKQRQKQLAELSE</sequence>
<name>A0ABP0CUC5_9PEZI</name>
<dbReference type="Proteomes" id="UP001642482">
    <property type="component" value="Unassembled WGS sequence"/>
</dbReference>
<gene>
    <name evidence="4" type="ORF">SEUCBS140593_009103</name>
</gene>
<evidence type="ECO:0000256" key="3">
    <source>
        <dbReference type="SAM" id="SignalP"/>
    </source>
</evidence>